<gene>
    <name evidence="2" type="ORF">B5V51_8733</name>
</gene>
<dbReference type="AlphaFoldDB" id="A0A2A4JYL2"/>
<proteinExistence type="predicted"/>
<sequence>MTEVKITVGESYGEKRSIALYLRLIFHVIASGVFHSVLMFGGYLWMQLLQKDVTDPAVVTAKLFTPCYLTNWNFLFQTIFLTMSLVYDLMEWFDRHETSLGKKLRFCRDVMFSGLVVPLTLVSLPWSILESYEKV</sequence>
<organism evidence="2">
    <name type="scientific">Heliothis virescens</name>
    <name type="common">Tobacco budworm moth</name>
    <dbReference type="NCBI Taxonomy" id="7102"/>
    <lineage>
        <taxon>Eukaryota</taxon>
        <taxon>Metazoa</taxon>
        <taxon>Ecdysozoa</taxon>
        <taxon>Arthropoda</taxon>
        <taxon>Hexapoda</taxon>
        <taxon>Insecta</taxon>
        <taxon>Pterygota</taxon>
        <taxon>Neoptera</taxon>
        <taxon>Endopterygota</taxon>
        <taxon>Lepidoptera</taxon>
        <taxon>Glossata</taxon>
        <taxon>Ditrysia</taxon>
        <taxon>Noctuoidea</taxon>
        <taxon>Noctuidae</taxon>
        <taxon>Heliothinae</taxon>
        <taxon>Heliothis</taxon>
    </lineage>
</organism>
<feature type="transmembrane region" description="Helical" evidence="1">
    <location>
        <begin position="110"/>
        <end position="129"/>
    </location>
</feature>
<comment type="caution">
    <text evidence="2">The sequence shown here is derived from an EMBL/GenBank/DDBJ whole genome shotgun (WGS) entry which is preliminary data.</text>
</comment>
<keyword evidence="1" id="KW-1133">Transmembrane helix</keyword>
<keyword evidence="1" id="KW-0472">Membrane</keyword>
<accession>A0A2A4JYL2</accession>
<feature type="transmembrane region" description="Helical" evidence="1">
    <location>
        <begin position="72"/>
        <end position="90"/>
    </location>
</feature>
<evidence type="ECO:0000313" key="2">
    <source>
        <dbReference type="EMBL" id="PCG76768.1"/>
    </source>
</evidence>
<evidence type="ECO:0000256" key="1">
    <source>
        <dbReference type="SAM" id="Phobius"/>
    </source>
</evidence>
<name>A0A2A4JYL2_HELVI</name>
<reference evidence="2" key="1">
    <citation type="submission" date="2017-09" db="EMBL/GenBank/DDBJ databases">
        <title>Contemporary evolution of a Lepidopteran species, Heliothis virescens, in response to modern agricultural practices.</title>
        <authorList>
            <person name="Fritz M.L."/>
            <person name="Deyonke A.M."/>
            <person name="Papanicolaou A."/>
            <person name="Micinski S."/>
            <person name="Westbrook J."/>
            <person name="Gould F."/>
        </authorList>
    </citation>
    <scope>NUCLEOTIDE SEQUENCE [LARGE SCALE GENOMIC DNA]</scope>
    <source>
        <strain evidence="2">HvINT-</strain>
        <tissue evidence="2">Whole body</tissue>
    </source>
</reference>
<dbReference type="EMBL" id="NWSH01000387">
    <property type="protein sequence ID" value="PCG76768.1"/>
    <property type="molecule type" value="Genomic_DNA"/>
</dbReference>
<keyword evidence="1" id="KW-0812">Transmembrane</keyword>
<feature type="transmembrane region" description="Helical" evidence="1">
    <location>
        <begin position="20"/>
        <end position="46"/>
    </location>
</feature>
<protein>
    <submittedName>
        <fullName evidence="2">Uncharacterized protein</fullName>
    </submittedName>
</protein>